<proteinExistence type="predicted"/>
<dbReference type="RefSeq" id="WP_309966661.1">
    <property type="nucleotide sequence ID" value="NZ_JAVDWH010000001.1"/>
</dbReference>
<keyword evidence="3 6" id="KW-0812">Transmembrane</keyword>
<protein>
    <submittedName>
        <fullName evidence="7">Uncharacterized membrane protein YbhN (UPF0104 family)</fullName>
    </submittedName>
</protein>
<gene>
    <name evidence="7" type="ORF">J2X11_000612</name>
</gene>
<comment type="caution">
    <text evidence="7">The sequence shown here is derived from an EMBL/GenBank/DDBJ whole genome shotgun (WGS) entry which is preliminary data.</text>
</comment>
<feature type="transmembrane region" description="Helical" evidence="6">
    <location>
        <begin position="55"/>
        <end position="74"/>
    </location>
</feature>
<evidence type="ECO:0000313" key="8">
    <source>
        <dbReference type="Proteomes" id="UP001257739"/>
    </source>
</evidence>
<dbReference type="PANTHER" id="PTHR39087">
    <property type="entry name" value="UPF0104 MEMBRANE PROTEIN MJ1595"/>
    <property type="match status" value="1"/>
</dbReference>
<keyword evidence="5 6" id="KW-0472">Membrane</keyword>
<sequence>MEAETDEPRAKPRWRWTDIVMVVLVVVGLFILVRLLGDVGFETIWKQLRSADPAWLILGLLAAQLMFLTQAIVLRGASAVHIPWKPAIALQAALKVFGLTLPGSASRVATDVQFLENFDVKPPEAILTASIEEAARGLSRILLLLLVLPFVDIKLDGVSAPSLRTVMLAIGSVVIAAAVVSFIPRARAKVSNLAARIWSSLVVLGSQQKRQIGIFGGALATELVYALALGCFAQAYDIGLSPIELIAVNTAGSMLASVVPSPGGIGSAEAALTGALVALGVPAETAFPIALTQRLGTQYLPPLWGLICLQWLRRKSYL</sequence>
<dbReference type="Pfam" id="PF03706">
    <property type="entry name" value="LPG_synthase_TM"/>
    <property type="match status" value="1"/>
</dbReference>
<evidence type="ECO:0000256" key="6">
    <source>
        <dbReference type="SAM" id="Phobius"/>
    </source>
</evidence>
<evidence type="ECO:0000256" key="4">
    <source>
        <dbReference type="ARBA" id="ARBA00022989"/>
    </source>
</evidence>
<feature type="transmembrane region" description="Helical" evidence="6">
    <location>
        <begin position="165"/>
        <end position="183"/>
    </location>
</feature>
<evidence type="ECO:0000256" key="5">
    <source>
        <dbReference type="ARBA" id="ARBA00023136"/>
    </source>
</evidence>
<keyword evidence="8" id="KW-1185">Reference proteome</keyword>
<evidence type="ECO:0000256" key="1">
    <source>
        <dbReference type="ARBA" id="ARBA00004651"/>
    </source>
</evidence>
<name>A0ABU1UKQ6_9ACTN</name>
<comment type="subcellular location">
    <subcellularLocation>
        <location evidence="1">Cell membrane</location>
        <topology evidence="1">Multi-pass membrane protein</topology>
    </subcellularLocation>
</comment>
<organism evidence="7 8">
    <name type="scientific">Aeromicrobium panaciterrae</name>
    <dbReference type="NCBI Taxonomy" id="363861"/>
    <lineage>
        <taxon>Bacteria</taxon>
        <taxon>Bacillati</taxon>
        <taxon>Actinomycetota</taxon>
        <taxon>Actinomycetes</taxon>
        <taxon>Propionibacteriales</taxon>
        <taxon>Nocardioidaceae</taxon>
        <taxon>Aeromicrobium</taxon>
    </lineage>
</organism>
<evidence type="ECO:0000313" key="7">
    <source>
        <dbReference type="EMBL" id="MDR7085773.1"/>
    </source>
</evidence>
<dbReference type="InterPro" id="IPR022791">
    <property type="entry name" value="L-PG_synthase/AglD"/>
</dbReference>
<dbReference type="EMBL" id="JAVDWH010000001">
    <property type="protein sequence ID" value="MDR7085773.1"/>
    <property type="molecule type" value="Genomic_DNA"/>
</dbReference>
<accession>A0ABU1UKQ6</accession>
<keyword evidence="2" id="KW-1003">Cell membrane</keyword>
<reference evidence="7 8" key="1">
    <citation type="submission" date="2023-07" db="EMBL/GenBank/DDBJ databases">
        <title>Sorghum-associated microbial communities from plants grown in Nebraska, USA.</title>
        <authorList>
            <person name="Schachtman D."/>
        </authorList>
    </citation>
    <scope>NUCLEOTIDE SEQUENCE [LARGE SCALE GENOMIC DNA]</scope>
    <source>
        <strain evidence="7 8">BE248</strain>
    </source>
</reference>
<evidence type="ECO:0000256" key="2">
    <source>
        <dbReference type="ARBA" id="ARBA00022475"/>
    </source>
</evidence>
<evidence type="ECO:0000256" key="3">
    <source>
        <dbReference type="ARBA" id="ARBA00022692"/>
    </source>
</evidence>
<dbReference type="Proteomes" id="UP001257739">
    <property type="component" value="Unassembled WGS sequence"/>
</dbReference>
<keyword evidence="4 6" id="KW-1133">Transmembrane helix</keyword>
<feature type="transmembrane region" description="Helical" evidence="6">
    <location>
        <begin position="16"/>
        <end position="35"/>
    </location>
</feature>
<dbReference type="PANTHER" id="PTHR39087:SF2">
    <property type="entry name" value="UPF0104 MEMBRANE PROTEIN MJ1595"/>
    <property type="match status" value="1"/>
</dbReference>